<reference evidence="1" key="1">
    <citation type="submission" date="2022-04" db="EMBL/GenBank/DDBJ databases">
        <title>Genome of the entomopathogenic fungus Entomophthora muscae.</title>
        <authorList>
            <person name="Elya C."/>
            <person name="Lovett B.R."/>
            <person name="Lee E."/>
            <person name="Macias A.M."/>
            <person name="Hajek A.E."/>
            <person name="De Bivort B.L."/>
            <person name="Kasson M.T."/>
            <person name="De Fine Licht H.H."/>
            <person name="Stajich J.E."/>
        </authorList>
    </citation>
    <scope>NUCLEOTIDE SEQUENCE</scope>
    <source>
        <strain evidence="1">Berkeley</strain>
    </source>
</reference>
<accession>A0ACC2TXG4</accession>
<name>A0ACC2TXG4_9FUNG</name>
<organism evidence="1 2">
    <name type="scientific">Entomophthora muscae</name>
    <dbReference type="NCBI Taxonomy" id="34485"/>
    <lineage>
        <taxon>Eukaryota</taxon>
        <taxon>Fungi</taxon>
        <taxon>Fungi incertae sedis</taxon>
        <taxon>Zoopagomycota</taxon>
        <taxon>Entomophthoromycotina</taxon>
        <taxon>Entomophthoromycetes</taxon>
        <taxon>Entomophthorales</taxon>
        <taxon>Entomophthoraceae</taxon>
        <taxon>Entomophthora</taxon>
    </lineage>
</organism>
<sequence length="72" mass="8174">MGAFLCEVELTQVKNDYLTKEQLEKLQQLVNNFIKQFVTKEEDIPMANVGKHTIDTGDAKPIAQAAYQLPKH</sequence>
<dbReference type="Proteomes" id="UP001165960">
    <property type="component" value="Unassembled WGS sequence"/>
</dbReference>
<protein>
    <submittedName>
        <fullName evidence="1">Uncharacterized protein</fullName>
    </submittedName>
</protein>
<keyword evidence="2" id="KW-1185">Reference proteome</keyword>
<evidence type="ECO:0000313" key="1">
    <source>
        <dbReference type="EMBL" id="KAJ9079141.1"/>
    </source>
</evidence>
<comment type="caution">
    <text evidence="1">The sequence shown here is derived from an EMBL/GenBank/DDBJ whole genome shotgun (WGS) entry which is preliminary data.</text>
</comment>
<gene>
    <name evidence="1" type="ORF">DSO57_1038546</name>
</gene>
<dbReference type="EMBL" id="QTSX02001920">
    <property type="protein sequence ID" value="KAJ9079141.1"/>
    <property type="molecule type" value="Genomic_DNA"/>
</dbReference>
<proteinExistence type="predicted"/>
<evidence type="ECO:0000313" key="2">
    <source>
        <dbReference type="Proteomes" id="UP001165960"/>
    </source>
</evidence>